<dbReference type="InterPro" id="IPR009003">
    <property type="entry name" value="Peptidase_S1_PA"/>
</dbReference>
<dbReference type="PRINTS" id="PR00722">
    <property type="entry name" value="CHYMOTRYPSIN"/>
</dbReference>
<gene>
    <name evidence="6" type="primary">LOC113432050</name>
</gene>
<keyword evidence="3" id="KW-0720">Serine protease</keyword>
<evidence type="ECO:0000256" key="3">
    <source>
        <dbReference type="RuleBase" id="RU363034"/>
    </source>
</evidence>
<sequence length="294" mass="32329">RVSGQEDQGKQSLERQLRVTRSCDFSPRFRSAHGCGEPAFSPVRTGRVVNGEDAIPYSWPWQVSLQYQAGDSFYHLCGGSLIHPNWVMTAGHCISPEYSYRVVLGEYNLTEVEGPEQQILINPEDIVVHTCWDPSCLICGNDIALIKLSRPAVLNDKVQLACLPPQGELLANYHPCYITGWGMIYTGGPMPDVLQQALLPVVDYAHCSQPDWWGMAVREKMVCAGGDIKAGCNGDSGGPLSCPAADGRWYVHGVTSFISILGCNTPQKPTVFTRVSAFIPWIEQVLPSPHIRGE</sequence>
<dbReference type="Pfam" id="PF00089">
    <property type="entry name" value="Trypsin"/>
    <property type="match status" value="1"/>
</dbReference>
<dbReference type="FunFam" id="2.40.10.10:FF:000004">
    <property type="entry name" value="Tryptase gamma 1"/>
    <property type="match status" value="1"/>
</dbReference>
<evidence type="ECO:0000313" key="5">
    <source>
        <dbReference type="Proteomes" id="UP000504612"/>
    </source>
</evidence>
<dbReference type="CDD" id="cd00190">
    <property type="entry name" value="Tryp_SPc"/>
    <property type="match status" value="1"/>
</dbReference>
<dbReference type="InterPro" id="IPR050850">
    <property type="entry name" value="Peptidase_S1_Elastase_sf"/>
</dbReference>
<keyword evidence="5" id="KW-1185">Reference proteome</keyword>
<dbReference type="Gene3D" id="2.40.10.10">
    <property type="entry name" value="Trypsin-like serine proteases"/>
    <property type="match status" value="2"/>
</dbReference>
<evidence type="ECO:0000256" key="2">
    <source>
        <dbReference type="ARBA" id="ARBA00023157"/>
    </source>
</evidence>
<keyword evidence="2" id="KW-1015">Disulfide bond</keyword>
<dbReference type="SMART" id="SM00020">
    <property type="entry name" value="Tryp_SPc"/>
    <property type="match status" value="1"/>
</dbReference>
<dbReference type="InterPro" id="IPR018114">
    <property type="entry name" value="TRYPSIN_HIS"/>
</dbReference>
<evidence type="ECO:0000313" key="6">
    <source>
        <dbReference type="RefSeq" id="XP_026550054.1"/>
    </source>
</evidence>
<evidence type="ECO:0000259" key="4">
    <source>
        <dbReference type="PROSITE" id="PS50240"/>
    </source>
</evidence>
<dbReference type="PROSITE" id="PS00135">
    <property type="entry name" value="TRYPSIN_SER"/>
    <property type="match status" value="1"/>
</dbReference>
<feature type="domain" description="Peptidase S1" evidence="4">
    <location>
        <begin position="48"/>
        <end position="287"/>
    </location>
</feature>
<keyword evidence="3" id="KW-0645">Protease</keyword>
<dbReference type="PANTHER" id="PTHR24257:SF22">
    <property type="entry name" value="CHYMOTRYPSIN-LIKE ELASTASE FAMILY MEMBER 3B"/>
    <property type="match status" value="1"/>
</dbReference>
<evidence type="ECO:0000256" key="1">
    <source>
        <dbReference type="ARBA" id="ARBA00009228"/>
    </source>
</evidence>
<dbReference type="KEGG" id="nss:113432050"/>
<proteinExistence type="inferred from homology"/>
<dbReference type="GO" id="GO:0006508">
    <property type="term" value="P:proteolysis"/>
    <property type="evidence" value="ECO:0007669"/>
    <property type="project" value="UniProtKB-KW"/>
</dbReference>
<dbReference type="InterPro" id="IPR043504">
    <property type="entry name" value="Peptidase_S1_PA_chymotrypsin"/>
</dbReference>
<comment type="similarity">
    <text evidence="1">Belongs to the peptidase S1 family. Snake venom subfamily.</text>
</comment>
<dbReference type="FunFam" id="2.40.10.10:FF:000280">
    <property type="match status" value="1"/>
</dbReference>
<dbReference type="PANTHER" id="PTHR24257">
    <property type="entry name" value="CHYMOTRYPSIN-LIKE ELASTASE FAMILY MEMBER"/>
    <property type="match status" value="1"/>
</dbReference>
<dbReference type="InterPro" id="IPR001254">
    <property type="entry name" value="Trypsin_dom"/>
</dbReference>
<dbReference type="Proteomes" id="UP000504612">
    <property type="component" value="Unplaced"/>
</dbReference>
<feature type="non-terminal residue" evidence="6">
    <location>
        <position position="1"/>
    </location>
</feature>
<dbReference type="GeneID" id="113432050"/>
<dbReference type="GO" id="GO:0035821">
    <property type="term" value="P:modulation of process of another organism"/>
    <property type="evidence" value="ECO:0007669"/>
    <property type="project" value="UniProtKB-ARBA"/>
</dbReference>
<name>A0A6J1WC17_9SAUR</name>
<dbReference type="GO" id="GO:0005615">
    <property type="term" value="C:extracellular space"/>
    <property type="evidence" value="ECO:0007669"/>
    <property type="project" value="TreeGrafter"/>
</dbReference>
<dbReference type="AlphaFoldDB" id="A0A6J1WC17"/>
<feature type="non-terminal residue" evidence="6">
    <location>
        <position position="294"/>
    </location>
</feature>
<dbReference type="InterPro" id="IPR001314">
    <property type="entry name" value="Peptidase_S1A"/>
</dbReference>
<dbReference type="PROSITE" id="PS50240">
    <property type="entry name" value="TRYPSIN_DOM"/>
    <property type="match status" value="1"/>
</dbReference>
<organism evidence="5 6">
    <name type="scientific">Notechis scutatus</name>
    <name type="common">mainland tiger snake</name>
    <dbReference type="NCBI Taxonomy" id="8663"/>
    <lineage>
        <taxon>Eukaryota</taxon>
        <taxon>Metazoa</taxon>
        <taxon>Chordata</taxon>
        <taxon>Craniata</taxon>
        <taxon>Vertebrata</taxon>
        <taxon>Euteleostomi</taxon>
        <taxon>Lepidosauria</taxon>
        <taxon>Squamata</taxon>
        <taxon>Bifurcata</taxon>
        <taxon>Unidentata</taxon>
        <taxon>Episquamata</taxon>
        <taxon>Toxicofera</taxon>
        <taxon>Serpentes</taxon>
        <taxon>Colubroidea</taxon>
        <taxon>Elapidae</taxon>
        <taxon>Hydrophiinae</taxon>
        <taxon>Notechis</taxon>
    </lineage>
</organism>
<dbReference type="InterPro" id="IPR033116">
    <property type="entry name" value="TRYPSIN_SER"/>
</dbReference>
<accession>A0A6J1WC17</accession>
<dbReference type="SUPFAM" id="SSF50494">
    <property type="entry name" value="Trypsin-like serine proteases"/>
    <property type="match status" value="1"/>
</dbReference>
<dbReference type="RefSeq" id="XP_026550054.1">
    <property type="nucleotide sequence ID" value="XM_026694269.1"/>
</dbReference>
<reference evidence="6" key="1">
    <citation type="submission" date="2025-08" db="UniProtKB">
        <authorList>
            <consortium name="RefSeq"/>
        </authorList>
    </citation>
    <scope>IDENTIFICATION</scope>
</reference>
<dbReference type="PROSITE" id="PS00134">
    <property type="entry name" value="TRYPSIN_HIS"/>
    <property type="match status" value="1"/>
</dbReference>
<dbReference type="GO" id="GO:0004252">
    <property type="term" value="F:serine-type endopeptidase activity"/>
    <property type="evidence" value="ECO:0007669"/>
    <property type="project" value="InterPro"/>
</dbReference>
<protein>
    <submittedName>
        <fullName evidence="6">Proproteinase E-like</fullName>
    </submittedName>
</protein>
<keyword evidence="3" id="KW-0378">Hydrolase</keyword>